<dbReference type="GO" id="GO:0005886">
    <property type="term" value="C:plasma membrane"/>
    <property type="evidence" value="ECO:0007669"/>
    <property type="project" value="TreeGrafter"/>
</dbReference>
<dbReference type="Pfam" id="PF01108">
    <property type="entry name" value="Tissue_fac"/>
    <property type="match status" value="1"/>
</dbReference>
<dbReference type="PROSITE" id="PS50853">
    <property type="entry name" value="FN3"/>
    <property type="match status" value="1"/>
</dbReference>
<dbReference type="InterPro" id="IPR003961">
    <property type="entry name" value="FN3_dom"/>
</dbReference>
<evidence type="ECO:0000313" key="3">
    <source>
        <dbReference type="Proteomes" id="UP000812440"/>
    </source>
</evidence>
<dbReference type="Proteomes" id="UP000812440">
    <property type="component" value="Chromosome 2"/>
</dbReference>
<comment type="caution">
    <text evidence="2">The sequence shown here is derived from an EMBL/GenBank/DDBJ whole genome shotgun (WGS) entry which is preliminary data.</text>
</comment>
<evidence type="ECO:0000313" key="2">
    <source>
        <dbReference type="EMBL" id="KAG8451466.1"/>
    </source>
</evidence>
<dbReference type="OrthoDB" id="9905912at2759"/>
<proteinExistence type="predicted"/>
<dbReference type="GO" id="GO:0004896">
    <property type="term" value="F:cytokine receptor activity"/>
    <property type="evidence" value="ECO:0007669"/>
    <property type="project" value="TreeGrafter"/>
</dbReference>
<dbReference type="InterPro" id="IPR013783">
    <property type="entry name" value="Ig-like_fold"/>
</dbReference>
<dbReference type="AlphaFoldDB" id="A0A8T2KAC9"/>
<reference evidence="2" key="1">
    <citation type="thesis" date="2020" institute="ProQuest LLC" country="789 East Eisenhower Parkway, Ann Arbor, MI, USA">
        <title>Comparative Genomics and Chromosome Evolution.</title>
        <authorList>
            <person name="Mudd A.B."/>
        </authorList>
    </citation>
    <scope>NUCLEOTIDE SEQUENCE</scope>
    <source>
        <strain evidence="2">Female2</strain>
        <tissue evidence="2">Blood</tissue>
    </source>
</reference>
<dbReference type="PANTHER" id="PTHR20859:SF89">
    <property type="entry name" value="INTERFERON LAMBDA RECEPTOR 1 PRECURSOR"/>
    <property type="match status" value="1"/>
</dbReference>
<accession>A0A8T2KAC9</accession>
<evidence type="ECO:0000259" key="1">
    <source>
        <dbReference type="PROSITE" id="PS50853"/>
    </source>
</evidence>
<protein>
    <recommendedName>
        <fullName evidence="1">Fibronectin type-III domain-containing protein</fullName>
    </recommendedName>
</protein>
<sequence>MGGQYTDMSIILKPPMNVTTKSQDFRLLIIWLPAPGNPHNVSYQVSYKIINNKWSKKKHACSNITKTECDLTCILKDYTRNYIVGIRALSESSKSKWQEMESIAYIFTVDPDAPTVQLTEIDKAIHITANVQTPNCIKHIFKLKYSFQTWLNDEPNKTILNEEMNNSEITLPTSGIHGNYCIAARTVFRMEQIKISPLSSPVCQIINNKAQNINQYSVWISIAGIAFLLAISYCCLKSGSHHKAKTPAALDFSNIPGQKKFDFETTFSEQYDKISALETKIQPSSNILLAMTEEYDNECSHCGYTEKNTILKKYEEKDPRNGNSICYKVNSLGKSLKAHNSDNSSTSNFSCEERENLVGHNLQRFLTLDDIKKKNVDLSQKENEETWKSTPNGLLSNQQLVIGNKTLNELLCVRIETLEVGGKIGQLENSDGEFSDHVSSDFEGSADHFNTDNEMEKQLYTHSNKQKLSTTGYEHRGYMLR</sequence>
<dbReference type="PANTHER" id="PTHR20859">
    <property type="entry name" value="INTERFERON/INTERLEUKIN RECEPTOR"/>
    <property type="match status" value="1"/>
</dbReference>
<dbReference type="Gene3D" id="2.60.40.10">
    <property type="entry name" value="Immunoglobulins"/>
    <property type="match status" value="2"/>
</dbReference>
<feature type="domain" description="Fibronectin type-III" evidence="1">
    <location>
        <begin position="14"/>
        <end position="112"/>
    </location>
</feature>
<dbReference type="InterPro" id="IPR050650">
    <property type="entry name" value="Type-II_Cytokine-TF_Rcpt"/>
</dbReference>
<dbReference type="SUPFAM" id="SSF49265">
    <property type="entry name" value="Fibronectin type III"/>
    <property type="match status" value="1"/>
</dbReference>
<keyword evidence="3" id="KW-1185">Reference proteome</keyword>
<gene>
    <name evidence="2" type="ORF">GDO86_003608</name>
</gene>
<dbReference type="InterPro" id="IPR036116">
    <property type="entry name" value="FN3_sf"/>
</dbReference>
<dbReference type="EMBL" id="JAACNH010000002">
    <property type="protein sequence ID" value="KAG8451466.1"/>
    <property type="molecule type" value="Genomic_DNA"/>
</dbReference>
<organism evidence="2 3">
    <name type="scientific">Hymenochirus boettgeri</name>
    <name type="common">Congo dwarf clawed frog</name>
    <dbReference type="NCBI Taxonomy" id="247094"/>
    <lineage>
        <taxon>Eukaryota</taxon>
        <taxon>Metazoa</taxon>
        <taxon>Chordata</taxon>
        <taxon>Craniata</taxon>
        <taxon>Vertebrata</taxon>
        <taxon>Euteleostomi</taxon>
        <taxon>Amphibia</taxon>
        <taxon>Batrachia</taxon>
        <taxon>Anura</taxon>
        <taxon>Pipoidea</taxon>
        <taxon>Pipidae</taxon>
        <taxon>Pipinae</taxon>
        <taxon>Hymenochirus</taxon>
    </lineage>
</organism>
<name>A0A8T2KAC9_9PIPI</name>